<sequence length="94" mass="9476">MPMRRGEGEDGGVGELTSGGGGHQGEGNGLRRPGMRQRCGKSGDATEVARLGDGPPQGDDENDPEALPATAKHKAVAAQQGAASSGGQRRLEVA</sequence>
<reference evidence="2 3" key="1">
    <citation type="submission" date="2019-11" db="EMBL/GenBank/DDBJ databases">
        <title>Whole genome sequence of Oryza granulata.</title>
        <authorList>
            <person name="Li W."/>
        </authorList>
    </citation>
    <scope>NUCLEOTIDE SEQUENCE [LARGE SCALE GENOMIC DNA]</scope>
    <source>
        <strain evidence="3">cv. Menghai</strain>
        <tissue evidence="2">Leaf</tissue>
    </source>
</reference>
<evidence type="ECO:0000313" key="3">
    <source>
        <dbReference type="Proteomes" id="UP000479710"/>
    </source>
</evidence>
<feature type="compositionally biased region" description="Gly residues" evidence="1">
    <location>
        <begin position="11"/>
        <end position="28"/>
    </location>
</feature>
<accession>A0A6G1FDW1</accession>
<protein>
    <recommendedName>
        <fullName evidence="4">DUF834 domain-containing protein</fullName>
    </recommendedName>
</protein>
<dbReference type="AlphaFoldDB" id="A0A6G1FDW1"/>
<dbReference type="Proteomes" id="UP000479710">
    <property type="component" value="Unassembled WGS sequence"/>
</dbReference>
<feature type="compositionally biased region" description="Low complexity" evidence="1">
    <location>
        <begin position="77"/>
        <end position="88"/>
    </location>
</feature>
<evidence type="ECO:0000313" key="2">
    <source>
        <dbReference type="EMBL" id="KAF0935061.1"/>
    </source>
</evidence>
<feature type="region of interest" description="Disordered" evidence="1">
    <location>
        <begin position="1"/>
        <end position="94"/>
    </location>
</feature>
<evidence type="ECO:0000256" key="1">
    <source>
        <dbReference type="SAM" id="MobiDB-lite"/>
    </source>
</evidence>
<organism evidence="2 3">
    <name type="scientific">Oryza meyeriana var. granulata</name>
    <dbReference type="NCBI Taxonomy" id="110450"/>
    <lineage>
        <taxon>Eukaryota</taxon>
        <taxon>Viridiplantae</taxon>
        <taxon>Streptophyta</taxon>
        <taxon>Embryophyta</taxon>
        <taxon>Tracheophyta</taxon>
        <taxon>Spermatophyta</taxon>
        <taxon>Magnoliopsida</taxon>
        <taxon>Liliopsida</taxon>
        <taxon>Poales</taxon>
        <taxon>Poaceae</taxon>
        <taxon>BOP clade</taxon>
        <taxon>Oryzoideae</taxon>
        <taxon>Oryzeae</taxon>
        <taxon>Oryzinae</taxon>
        <taxon>Oryza</taxon>
        <taxon>Oryza meyeriana</taxon>
    </lineage>
</organism>
<comment type="caution">
    <text evidence="2">The sequence shown here is derived from an EMBL/GenBank/DDBJ whole genome shotgun (WGS) entry which is preliminary data.</text>
</comment>
<dbReference type="EMBL" id="SPHZ02000001">
    <property type="protein sequence ID" value="KAF0935061.1"/>
    <property type="molecule type" value="Genomic_DNA"/>
</dbReference>
<keyword evidence="3" id="KW-1185">Reference proteome</keyword>
<evidence type="ECO:0008006" key="4">
    <source>
        <dbReference type="Google" id="ProtNLM"/>
    </source>
</evidence>
<proteinExistence type="predicted"/>
<gene>
    <name evidence="2" type="ORF">E2562_029648</name>
</gene>
<name>A0A6G1FDW1_9ORYZ</name>